<reference evidence="2 3" key="1">
    <citation type="submission" date="2014-07" db="EMBL/GenBank/DDBJ databases">
        <authorList>
            <person name="McCorrison J."/>
            <person name="Sanka R."/>
            <person name="Torralba M."/>
            <person name="Gillis M."/>
            <person name="Haft D.H."/>
            <person name="Methe B."/>
            <person name="Sutton G."/>
            <person name="Nelson K.E."/>
        </authorList>
    </citation>
    <scope>NUCLEOTIDE SEQUENCE [LARGE SCALE GENOMIC DNA]</scope>
    <source>
        <strain evidence="2 3">DNF00320</strain>
    </source>
</reference>
<name>A0A096AEB0_9BACT</name>
<comment type="caution">
    <text evidence="2">The sequence shown here is derived from an EMBL/GenBank/DDBJ whole genome shotgun (WGS) entry which is preliminary data.</text>
</comment>
<dbReference type="EMBL" id="JRNQ01000014">
    <property type="protein sequence ID" value="KGF45443.1"/>
    <property type="molecule type" value="Genomic_DNA"/>
</dbReference>
<sequence>MFYLFILLFKLILCIVLLSIIAFVLGLLFIPLGYIGKKLNRKRKMVLAFLSPNVAIGIFFFTAIIVSLIFSLFQGTGLGISDTVTMPLKNNYTLTYIDIPDQAGIYKGDDHEGIFYPVKEVQLMGDSVIGSCHGTYFILNTKTDEKQDSLTFKQLTEKVHRKPIKLMTIEDYEIKSHQVENIVTITLGSILSILGLIALWKIGLSDNWKRFLSMLLHRQQTNNQ</sequence>
<evidence type="ECO:0000313" key="3">
    <source>
        <dbReference type="Proteomes" id="UP000029525"/>
    </source>
</evidence>
<feature type="transmembrane region" description="Helical" evidence="1">
    <location>
        <begin position="46"/>
        <end position="73"/>
    </location>
</feature>
<accession>A0A096AEB0</accession>
<feature type="transmembrane region" description="Helical" evidence="1">
    <location>
        <begin position="182"/>
        <end position="204"/>
    </location>
</feature>
<evidence type="ECO:0000256" key="1">
    <source>
        <dbReference type="SAM" id="Phobius"/>
    </source>
</evidence>
<gene>
    <name evidence="2" type="ORF">HMPREF0647_02355</name>
</gene>
<feature type="transmembrane region" description="Helical" evidence="1">
    <location>
        <begin position="6"/>
        <end position="34"/>
    </location>
</feature>
<organism evidence="2 3">
    <name type="scientific">Prevotella bivia DNF00320</name>
    <dbReference type="NCBI Taxonomy" id="1401068"/>
    <lineage>
        <taxon>Bacteria</taxon>
        <taxon>Pseudomonadati</taxon>
        <taxon>Bacteroidota</taxon>
        <taxon>Bacteroidia</taxon>
        <taxon>Bacteroidales</taxon>
        <taxon>Prevotellaceae</taxon>
        <taxon>Prevotella</taxon>
    </lineage>
</organism>
<keyword evidence="1" id="KW-1133">Transmembrane helix</keyword>
<keyword evidence="1" id="KW-0812">Transmembrane</keyword>
<evidence type="ECO:0000313" key="2">
    <source>
        <dbReference type="EMBL" id="KGF45443.1"/>
    </source>
</evidence>
<proteinExistence type="predicted"/>
<keyword evidence="1" id="KW-0472">Membrane</keyword>
<dbReference type="OrthoDB" id="1261310at2"/>
<protein>
    <submittedName>
        <fullName evidence="2">Uncharacterized protein</fullName>
    </submittedName>
</protein>
<dbReference type="AlphaFoldDB" id="A0A096AEB0"/>
<dbReference type="Proteomes" id="UP000029525">
    <property type="component" value="Unassembled WGS sequence"/>
</dbReference>